<dbReference type="OrthoDB" id="413993at2759"/>
<dbReference type="GeneID" id="40725332"/>
<dbReference type="PANTHER" id="PTHR47345">
    <property type="entry name" value="CUT9-INTERACTING PROTEIN SCN1"/>
    <property type="match status" value="1"/>
</dbReference>
<dbReference type="Proteomes" id="UP000306050">
    <property type="component" value="Chromosome SGRAM_14"/>
</dbReference>
<dbReference type="PANTHER" id="PTHR47345:SF1">
    <property type="entry name" value="CUT9-INTERACTING PROTEIN SCN1"/>
    <property type="match status" value="1"/>
</dbReference>
<evidence type="ECO:0000313" key="1">
    <source>
        <dbReference type="EMBL" id="TKY88806.1"/>
    </source>
</evidence>
<dbReference type="SUPFAM" id="SSF51556">
    <property type="entry name" value="Metallo-dependent hydrolases"/>
    <property type="match status" value="1"/>
</dbReference>
<dbReference type="AlphaFoldDB" id="A0A4U7KX09"/>
<dbReference type="InterPro" id="IPR032466">
    <property type="entry name" value="Metal_Hydrolase"/>
</dbReference>
<proteinExistence type="predicted"/>
<keyword evidence="2" id="KW-1185">Reference proteome</keyword>
<dbReference type="InterPro" id="IPR053044">
    <property type="entry name" value="Metallo-hydrolase/TatD-type"/>
</dbReference>
<protein>
    <recommendedName>
        <fullName evidence="3">TatD DNase family Scn1</fullName>
    </recommendedName>
</protein>
<dbReference type="RefSeq" id="XP_029740791.1">
    <property type="nucleotide sequence ID" value="XM_029883036.1"/>
</dbReference>
<evidence type="ECO:0000313" key="2">
    <source>
        <dbReference type="Proteomes" id="UP000306050"/>
    </source>
</evidence>
<dbReference type="KEGG" id="sgra:EX895_002437"/>
<comment type="caution">
    <text evidence="1">The sequence shown here is derived from an EMBL/GenBank/DDBJ whole genome shotgun (WGS) entry which is preliminary data.</text>
</comment>
<gene>
    <name evidence="1" type="ORF">EX895_002437</name>
</gene>
<sequence length="369" mass="41026">MCAEQSRSESREPATLEEPATELAGLFVDSHCHPTDDPAAYASSNLDELSSRIGSTKVGKLVCMSTNARDQSMVAELASRHPDRVVPCFGWHPWFAHQISLSDPAPSKQEHYYNLFSISDVAAGERNPAKEEVEALWDQLPDPISLNDVCQGIRDQFERYPNALLGEVGIDRAFRIPRRAWNYDPHRPETDTSTPKLTKLKTPPSHQLSVLRAQIDVALQYRRNISLHSVQAAGLTVDLLSSLRNTDTTSFGAIRVALHSCTLDNNVVRSITKKHANVYVGFSSTINRKQMVARDCLGSVDRDRALMESDYHTVKGIPSFLLQANEYFAQLHVLSSQEAAQQLRANWEAFYSGKAAQESDSDDTDADLA</sequence>
<dbReference type="Pfam" id="PF01026">
    <property type="entry name" value="TatD_DNase"/>
    <property type="match status" value="1"/>
</dbReference>
<dbReference type="GO" id="GO:0016788">
    <property type="term" value="F:hydrolase activity, acting on ester bonds"/>
    <property type="evidence" value="ECO:0007669"/>
    <property type="project" value="InterPro"/>
</dbReference>
<dbReference type="Gene3D" id="3.20.20.140">
    <property type="entry name" value="Metal-dependent hydrolases"/>
    <property type="match status" value="1"/>
</dbReference>
<evidence type="ECO:0008006" key="3">
    <source>
        <dbReference type="Google" id="ProtNLM"/>
    </source>
</evidence>
<accession>A0A4U7KX09</accession>
<name>A0A4U7KX09_9BASI</name>
<dbReference type="EMBL" id="SRRM01000007">
    <property type="protein sequence ID" value="TKY88806.1"/>
    <property type="molecule type" value="Genomic_DNA"/>
</dbReference>
<reference evidence="1 2" key="1">
    <citation type="submission" date="2019-05" db="EMBL/GenBank/DDBJ databases">
        <title>Sporisorium graminicola CBS 10092 draft sequencing and annotation.</title>
        <authorList>
            <person name="Solano-Gonzalez S."/>
            <person name="Caddick M.X."/>
            <person name="Darby A."/>
        </authorList>
    </citation>
    <scope>NUCLEOTIDE SEQUENCE [LARGE SCALE GENOMIC DNA]</scope>
    <source>
        <strain evidence="1 2">CBS 10092</strain>
    </source>
</reference>
<organism evidence="1 2">
    <name type="scientific">Sporisorium graminicola</name>
    <dbReference type="NCBI Taxonomy" id="280036"/>
    <lineage>
        <taxon>Eukaryota</taxon>
        <taxon>Fungi</taxon>
        <taxon>Dikarya</taxon>
        <taxon>Basidiomycota</taxon>
        <taxon>Ustilaginomycotina</taxon>
        <taxon>Ustilaginomycetes</taxon>
        <taxon>Ustilaginales</taxon>
        <taxon>Ustilaginaceae</taxon>
        <taxon>Sporisorium</taxon>
    </lineage>
</organism>
<dbReference type="InterPro" id="IPR001130">
    <property type="entry name" value="TatD-like"/>
</dbReference>